<dbReference type="AlphaFoldDB" id="X1IEZ1"/>
<dbReference type="Gene3D" id="2.60.120.580">
    <property type="entry name" value="Acetamidase/Formamidase-like domains"/>
    <property type="match status" value="1"/>
</dbReference>
<dbReference type="GO" id="GO:0016811">
    <property type="term" value="F:hydrolase activity, acting on carbon-nitrogen (but not peptide) bonds, in linear amides"/>
    <property type="evidence" value="ECO:0007669"/>
    <property type="project" value="InterPro"/>
</dbReference>
<reference evidence="1" key="1">
    <citation type="journal article" date="2014" name="Front. Microbiol.">
        <title>High frequency of phylogenetically diverse reductive dehalogenase-homologous genes in deep subseafloor sedimentary metagenomes.</title>
        <authorList>
            <person name="Kawai M."/>
            <person name="Futagami T."/>
            <person name="Toyoda A."/>
            <person name="Takaki Y."/>
            <person name="Nishi S."/>
            <person name="Hori S."/>
            <person name="Arai W."/>
            <person name="Tsubouchi T."/>
            <person name="Morono Y."/>
            <person name="Uchiyama I."/>
            <person name="Ito T."/>
            <person name="Fujiyama A."/>
            <person name="Inagaki F."/>
            <person name="Takami H."/>
        </authorList>
    </citation>
    <scope>NUCLEOTIDE SEQUENCE</scope>
    <source>
        <strain evidence="1">Expedition CK06-06</strain>
    </source>
</reference>
<protein>
    <recommendedName>
        <fullName evidence="2">Acetamidase</fullName>
    </recommendedName>
</protein>
<dbReference type="Pfam" id="PF03069">
    <property type="entry name" value="FmdA_AmdA"/>
    <property type="match status" value="1"/>
</dbReference>
<comment type="caution">
    <text evidence="1">The sequence shown here is derived from an EMBL/GenBank/DDBJ whole genome shotgun (WGS) entry which is preliminary data.</text>
</comment>
<name>X1IEZ1_9ZZZZ</name>
<dbReference type="PANTHER" id="PTHR31891">
    <property type="entry name" value="FORMAMIDASE C869.04-RELATED"/>
    <property type="match status" value="1"/>
</dbReference>
<dbReference type="EMBL" id="BARU01035406">
    <property type="protein sequence ID" value="GAH80282.1"/>
    <property type="molecule type" value="Genomic_DNA"/>
</dbReference>
<proteinExistence type="predicted"/>
<evidence type="ECO:0000313" key="1">
    <source>
        <dbReference type="EMBL" id="GAH80282.1"/>
    </source>
</evidence>
<dbReference type="Gene3D" id="3.10.28.20">
    <property type="entry name" value="Acetamidase/Formamidase-like domains"/>
    <property type="match status" value="1"/>
</dbReference>
<dbReference type="InterPro" id="IPR004304">
    <property type="entry name" value="FmdA_AmdA"/>
</dbReference>
<organism evidence="1">
    <name type="scientific">marine sediment metagenome</name>
    <dbReference type="NCBI Taxonomy" id="412755"/>
    <lineage>
        <taxon>unclassified sequences</taxon>
        <taxon>metagenomes</taxon>
        <taxon>ecological metagenomes</taxon>
    </lineage>
</organism>
<feature type="non-terminal residue" evidence="1">
    <location>
        <position position="1"/>
    </location>
</feature>
<gene>
    <name evidence="1" type="ORF">S03H2_55438</name>
</gene>
<dbReference type="PANTHER" id="PTHR31891:SF1">
    <property type="entry name" value="FORMAMIDASE C869.04-RELATED"/>
    <property type="match status" value="1"/>
</dbReference>
<sequence>FFLGDGHALQGDGEISGSGIEISFDVQFTVDLVKGKTINWPRGGSDSHIFTIGNARPLHQALQHATTEMISWLNDLGLSGTNTHALLGQCVEYDVGNVFDPAYTMVCKMKKSILQRAGLSLDSLL</sequence>
<accession>X1IEZ1</accession>
<dbReference type="SUPFAM" id="SSF141130">
    <property type="entry name" value="Acetamidase/Formamidase-like"/>
    <property type="match status" value="1"/>
</dbReference>
<evidence type="ECO:0008006" key="2">
    <source>
        <dbReference type="Google" id="ProtNLM"/>
    </source>
</evidence>